<dbReference type="SUPFAM" id="SSF46689">
    <property type="entry name" value="Homeodomain-like"/>
    <property type="match status" value="2"/>
</dbReference>
<dbReference type="AlphaFoldDB" id="A0AAF0AZM0"/>
<dbReference type="GO" id="GO:0003713">
    <property type="term" value="F:transcription coactivator activity"/>
    <property type="evidence" value="ECO:0007669"/>
    <property type="project" value="InterPro"/>
</dbReference>
<evidence type="ECO:0000313" key="15">
    <source>
        <dbReference type="EMBL" id="WBW75289.1"/>
    </source>
</evidence>
<dbReference type="PIRSF" id="PIRSF025024">
    <property type="entry name" value="Transcriptional_adaptor_2"/>
    <property type="match status" value="1"/>
</dbReference>
<evidence type="ECO:0000259" key="11">
    <source>
        <dbReference type="PROSITE" id="PS50090"/>
    </source>
</evidence>
<dbReference type="CDD" id="cd00167">
    <property type="entry name" value="SANT"/>
    <property type="match status" value="1"/>
</dbReference>
<feature type="domain" description="HTH myb-type" evidence="14">
    <location>
        <begin position="66"/>
        <end position="114"/>
    </location>
</feature>
<dbReference type="InterPro" id="IPR043145">
    <property type="entry name" value="Znf_ZZ_sf"/>
</dbReference>
<evidence type="ECO:0000313" key="16">
    <source>
        <dbReference type="Proteomes" id="UP001212411"/>
    </source>
</evidence>
<dbReference type="RefSeq" id="XP_056039532.1">
    <property type="nucleotide sequence ID" value="XM_056183213.1"/>
</dbReference>
<sequence>MPPQKFHCNVCAQDITRMIHIRCAECADFDLCIPCYTSGASLGEHQPSHPYRIIETNSYPIFTEDWGADEELLLIDACETLGLGNWSDIAEYVGNGRTKEDCKDHYISTYIETSNYPLSKSEFDGPIDRIAFAEKKRARIQKFEPIPVIPPKPLASTPQCHEIQGYMPGRLEFDQEYMNEAEVPVKDMNFEEDASESKQQEEHIKLTMLNIYNSRLTSRAIRKQVIFTHNLLDYRRLQANEKRLSKEERLLLNKTKSFARLLSAEDYRKFLHGLFEQVALVKRIQELQEWRQMGLTNLEQGVRYQRDKTQKMLISRATSGLIRQNKPLNSVVPPVPFPIRDIQKFVKQPIPVPSFPTSADRHLLSDEEHSLCLQLQIFPKPFLALKYALISASLISDKPFSKDDAVQLLKHIEHTKVEQLYDFCKRLNWITTP</sequence>
<dbReference type="InterPro" id="IPR036388">
    <property type="entry name" value="WH-like_DNA-bd_sf"/>
</dbReference>
<dbReference type="InterPro" id="IPR000433">
    <property type="entry name" value="Znf_ZZ"/>
</dbReference>
<dbReference type="GO" id="GO:0005634">
    <property type="term" value="C:nucleus"/>
    <property type="evidence" value="ECO:0007669"/>
    <property type="project" value="UniProtKB-SubCell"/>
</dbReference>
<dbReference type="GO" id="GO:0045815">
    <property type="term" value="P:transcription initiation-coupled chromatin remodeling"/>
    <property type="evidence" value="ECO:0007669"/>
    <property type="project" value="UniProtKB-ARBA"/>
</dbReference>
<dbReference type="Gene3D" id="3.30.60.90">
    <property type="match status" value="1"/>
</dbReference>
<dbReference type="PROSITE" id="PS50090">
    <property type="entry name" value="MYB_LIKE"/>
    <property type="match status" value="1"/>
</dbReference>
<dbReference type="CDD" id="cd02335">
    <property type="entry name" value="ZZ_ADA2"/>
    <property type="match status" value="1"/>
</dbReference>
<dbReference type="SMART" id="SM00717">
    <property type="entry name" value="SANT"/>
    <property type="match status" value="1"/>
</dbReference>
<evidence type="ECO:0000256" key="5">
    <source>
        <dbReference type="ARBA" id="ARBA00022853"/>
    </source>
</evidence>
<evidence type="ECO:0000256" key="10">
    <source>
        <dbReference type="PROSITE-ProRule" id="PRU00228"/>
    </source>
</evidence>
<evidence type="ECO:0000259" key="13">
    <source>
        <dbReference type="PROSITE" id="PS51293"/>
    </source>
</evidence>
<dbReference type="EMBL" id="CP115613">
    <property type="protein sequence ID" value="WBW75289.1"/>
    <property type="molecule type" value="Genomic_DNA"/>
</dbReference>
<name>A0AAF0AZM0_9SCHI</name>
<dbReference type="FunFam" id="3.30.60.90:FF:000008">
    <property type="entry name" value="Transcriptional adapter 2"/>
    <property type="match status" value="1"/>
</dbReference>
<dbReference type="InterPro" id="IPR017884">
    <property type="entry name" value="SANT_dom"/>
</dbReference>
<organism evidence="15 16">
    <name type="scientific">Schizosaccharomyces osmophilus</name>
    <dbReference type="NCBI Taxonomy" id="2545709"/>
    <lineage>
        <taxon>Eukaryota</taxon>
        <taxon>Fungi</taxon>
        <taxon>Dikarya</taxon>
        <taxon>Ascomycota</taxon>
        <taxon>Taphrinomycotina</taxon>
        <taxon>Schizosaccharomycetes</taxon>
        <taxon>Schizosaccharomycetales</taxon>
        <taxon>Schizosaccharomycetaceae</taxon>
        <taxon>Schizosaccharomyces</taxon>
    </lineage>
</organism>
<dbReference type="Gene3D" id="1.10.10.10">
    <property type="entry name" value="Winged helix-like DNA-binding domain superfamily/Winged helix DNA-binding domain"/>
    <property type="match status" value="1"/>
</dbReference>
<dbReference type="PROSITE" id="PS01357">
    <property type="entry name" value="ZF_ZZ_1"/>
    <property type="match status" value="1"/>
</dbReference>
<keyword evidence="5" id="KW-0156">Chromatin regulator</keyword>
<dbReference type="InterPro" id="IPR009057">
    <property type="entry name" value="Homeodomain-like_sf"/>
</dbReference>
<dbReference type="FunFam" id="1.10.10.60:FF:000115">
    <property type="entry name" value="Transcriptional adapter 2"/>
    <property type="match status" value="1"/>
</dbReference>
<dbReference type="InterPro" id="IPR001005">
    <property type="entry name" value="SANT/Myb"/>
</dbReference>
<evidence type="ECO:0000256" key="6">
    <source>
        <dbReference type="ARBA" id="ARBA00023015"/>
    </source>
</evidence>
<dbReference type="Proteomes" id="UP001212411">
    <property type="component" value="Chromosome 3"/>
</dbReference>
<protein>
    <recommendedName>
        <fullName evidence="9">Transcriptional adapter 2</fullName>
    </recommendedName>
</protein>
<keyword evidence="6 9" id="KW-0805">Transcription regulation</keyword>
<accession>A0AAF0AZM0</accession>
<dbReference type="Gene3D" id="1.10.10.60">
    <property type="entry name" value="Homeodomain-like"/>
    <property type="match status" value="1"/>
</dbReference>
<dbReference type="SUPFAM" id="SSF57850">
    <property type="entry name" value="RING/U-box"/>
    <property type="match status" value="1"/>
</dbReference>
<keyword evidence="3 10" id="KW-0863">Zinc-finger</keyword>
<dbReference type="FunFam" id="1.10.10.10:FF:000087">
    <property type="entry name" value="Transcriptional adapter 2"/>
    <property type="match status" value="1"/>
</dbReference>
<evidence type="ECO:0000256" key="7">
    <source>
        <dbReference type="ARBA" id="ARBA00023163"/>
    </source>
</evidence>
<evidence type="ECO:0000259" key="12">
    <source>
        <dbReference type="PROSITE" id="PS50135"/>
    </source>
</evidence>
<dbReference type="GO" id="GO:0003682">
    <property type="term" value="F:chromatin binding"/>
    <property type="evidence" value="ECO:0007669"/>
    <property type="project" value="TreeGrafter"/>
</dbReference>
<dbReference type="PROSITE" id="PS51294">
    <property type="entry name" value="HTH_MYB"/>
    <property type="match status" value="1"/>
</dbReference>
<keyword evidence="16" id="KW-1185">Reference proteome</keyword>
<feature type="domain" description="SANT" evidence="13">
    <location>
        <begin position="61"/>
        <end position="114"/>
    </location>
</feature>
<dbReference type="GO" id="GO:0008270">
    <property type="term" value="F:zinc ion binding"/>
    <property type="evidence" value="ECO:0007669"/>
    <property type="project" value="UniProtKB-KW"/>
</dbReference>
<keyword evidence="7 9" id="KW-0804">Transcription</keyword>
<dbReference type="PANTHER" id="PTHR12374">
    <property type="entry name" value="TRANSCRIPTIONAL ADAPTOR 2 ADA2 -RELATED"/>
    <property type="match status" value="1"/>
</dbReference>
<gene>
    <name evidence="15" type="primary">ada2</name>
    <name evidence="15" type="ORF">SOMG_04428</name>
</gene>
<dbReference type="Pfam" id="PF25299">
    <property type="entry name" value="ZZ_ADA2"/>
    <property type="match status" value="1"/>
</dbReference>
<evidence type="ECO:0000256" key="8">
    <source>
        <dbReference type="ARBA" id="ARBA00023242"/>
    </source>
</evidence>
<dbReference type="Pfam" id="PF00249">
    <property type="entry name" value="Myb_DNA-binding"/>
    <property type="match status" value="1"/>
</dbReference>
<evidence type="ECO:0000256" key="3">
    <source>
        <dbReference type="ARBA" id="ARBA00022771"/>
    </source>
</evidence>
<dbReference type="PROSITE" id="PS50135">
    <property type="entry name" value="ZF_ZZ_2"/>
    <property type="match status" value="1"/>
</dbReference>
<keyword evidence="4" id="KW-0862">Zinc</keyword>
<evidence type="ECO:0000256" key="1">
    <source>
        <dbReference type="ARBA" id="ARBA00004123"/>
    </source>
</evidence>
<dbReference type="InterPro" id="IPR055141">
    <property type="entry name" value="TADA2A_B-like_dom"/>
</dbReference>
<dbReference type="Pfam" id="PF22941">
    <property type="entry name" value="TADA2A-like_3rd"/>
    <property type="match status" value="1"/>
</dbReference>
<keyword evidence="8 9" id="KW-0539">Nucleus</keyword>
<feature type="domain" description="Myb-like" evidence="11">
    <location>
        <begin position="66"/>
        <end position="110"/>
    </location>
</feature>
<evidence type="ECO:0000256" key="9">
    <source>
        <dbReference type="PIRNR" id="PIRNR025024"/>
    </source>
</evidence>
<keyword evidence="2" id="KW-0479">Metal-binding</keyword>
<dbReference type="SMART" id="SM00291">
    <property type="entry name" value="ZnF_ZZ"/>
    <property type="match status" value="1"/>
</dbReference>
<dbReference type="GO" id="GO:0070461">
    <property type="term" value="C:SAGA-type complex"/>
    <property type="evidence" value="ECO:0007669"/>
    <property type="project" value="TreeGrafter"/>
</dbReference>
<evidence type="ECO:0000259" key="14">
    <source>
        <dbReference type="PROSITE" id="PS51294"/>
    </source>
</evidence>
<dbReference type="InterPro" id="IPR041983">
    <property type="entry name" value="ADA2-like_ZZ"/>
</dbReference>
<reference evidence="15 16" key="1">
    <citation type="journal article" date="2023" name="G3 (Bethesda)">
        <title>A high-quality reference genome for the fission yeast Schizosaccharomyces osmophilus.</title>
        <authorList>
            <person name="Jia G.S."/>
            <person name="Zhang W.C."/>
            <person name="Liang Y."/>
            <person name="Liu X.H."/>
            <person name="Rhind N."/>
            <person name="Pidoux A."/>
            <person name="Brysch-Herzberg M."/>
            <person name="Du L.L."/>
        </authorList>
    </citation>
    <scope>NUCLEOTIDE SEQUENCE [LARGE SCALE GENOMIC DNA]</scope>
    <source>
        <strain evidence="15 16">CBS 15793</strain>
    </source>
</reference>
<comment type="subcellular location">
    <subcellularLocation>
        <location evidence="1 9">Nucleus</location>
    </subcellularLocation>
</comment>
<dbReference type="PROSITE" id="PS51293">
    <property type="entry name" value="SANT"/>
    <property type="match status" value="1"/>
</dbReference>
<feature type="domain" description="ZZ-type" evidence="12">
    <location>
        <begin position="3"/>
        <end position="59"/>
    </location>
</feature>
<dbReference type="InterPro" id="IPR016827">
    <property type="entry name" value="Ada2/TADA2"/>
</dbReference>
<dbReference type="PANTHER" id="PTHR12374:SF20">
    <property type="entry name" value="TRANSCRIPTIONAL ADAPTER 2-ALPHA"/>
    <property type="match status" value="1"/>
</dbReference>
<dbReference type="InterPro" id="IPR017930">
    <property type="entry name" value="Myb_dom"/>
</dbReference>
<evidence type="ECO:0000256" key="2">
    <source>
        <dbReference type="ARBA" id="ARBA00022723"/>
    </source>
</evidence>
<dbReference type="GeneID" id="80877902"/>
<proteinExistence type="predicted"/>
<evidence type="ECO:0000256" key="4">
    <source>
        <dbReference type="ARBA" id="ARBA00022833"/>
    </source>
</evidence>
<dbReference type="KEGG" id="som:SOMG_04428"/>
<dbReference type="GO" id="GO:0006357">
    <property type="term" value="P:regulation of transcription by RNA polymerase II"/>
    <property type="evidence" value="ECO:0007669"/>
    <property type="project" value="InterPro"/>
</dbReference>